<comment type="caution">
    <text evidence="1">The sequence shown here is derived from an EMBL/GenBank/DDBJ whole genome shotgun (WGS) entry which is preliminary data.</text>
</comment>
<gene>
    <name evidence="1" type="ORF">PMAYCL1PPCAC_16096</name>
</gene>
<name>A0AAN5HZF0_9BILA</name>
<organism evidence="1 2">
    <name type="scientific">Pristionchus mayeri</name>
    <dbReference type="NCBI Taxonomy" id="1317129"/>
    <lineage>
        <taxon>Eukaryota</taxon>
        <taxon>Metazoa</taxon>
        <taxon>Ecdysozoa</taxon>
        <taxon>Nematoda</taxon>
        <taxon>Chromadorea</taxon>
        <taxon>Rhabditida</taxon>
        <taxon>Rhabditina</taxon>
        <taxon>Diplogasteromorpha</taxon>
        <taxon>Diplogasteroidea</taxon>
        <taxon>Neodiplogasteridae</taxon>
        <taxon>Pristionchus</taxon>
    </lineage>
</organism>
<keyword evidence="2" id="KW-1185">Reference proteome</keyword>
<dbReference type="AlphaFoldDB" id="A0AAN5HZF0"/>
<dbReference type="EMBL" id="BTRK01000004">
    <property type="protein sequence ID" value="GMR45901.1"/>
    <property type="molecule type" value="Genomic_DNA"/>
</dbReference>
<evidence type="ECO:0000313" key="1">
    <source>
        <dbReference type="EMBL" id="GMR45901.1"/>
    </source>
</evidence>
<protein>
    <submittedName>
        <fullName evidence="1">Uncharacterized protein</fullName>
    </submittedName>
</protein>
<dbReference type="Proteomes" id="UP001328107">
    <property type="component" value="Unassembled WGS sequence"/>
</dbReference>
<sequence length="144" mass="16038">MIMLSNCKKLISAFAEIDENGLVNEFENVPWKITAEEVYDINCDQEQLLILKSDSLSIYQPLKNAEVCNGSGNFVVPKVGMWFNKHSASGEGNISVFSGAGNGEEEQRYLLQSWPQLGRFDMRMTAISLVAVLVHFMEVTDAAD</sequence>
<proteinExistence type="predicted"/>
<evidence type="ECO:0000313" key="2">
    <source>
        <dbReference type="Proteomes" id="UP001328107"/>
    </source>
</evidence>
<feature type="non-terminal residue" evidence="1">
    <location>
        <position position="144"/>
    </location>
</feature>
<accession>A0AAN5HZF0</accession>
<reference evidence="2" key="1">
    <citation type="submission" date="2022-10" db="EMBL/GenBank/DDBJ databases">
        <title>Genome assembly of Pristionchus species.</title>
        <authorList>
            <person name="Yoshida K."/>
            <person name="Sommer R.J."/>
        </authorList>
    </citation>
    <scope>NUCLEOTIDE SEQUENCE [LARGE SCALE GENOMIC DNA]</scope>
    <source>
        <strain evidence="2">RS5460</strain>
    </source>
</reference>